<proteinExistence type="predicted"/>
<accession>A0A0V0TDU6</accession>
<dbReference type="EMBL" id="JYDJ01000321">
    <property type="protein sequence ID" value="KRX37202.1"/>
    <property type="molecule type" value="Genomic_DNA"/>
</dbReference>
<gene>
    <name evidence="1" type="ORF">T05_13668</name>
</gene>
<comment type="caution">
    <text evidence="1">The sequence shown here is derived from an EMBL/GenBank/DDBJ whole genome shotgun (WGS) entry which is preliminary data.</text>
</comment>
<protein>
    <submittedName>
        <fullName evidence="1">Uncharacterized protein</fullName>
    </submittedName>
</protein>
<dbReference type="AlphaFoldDB" id="A0A0V0TDU6"/>
<evidence type="ECO:0000313" key="2">
    <source>
        <dbReference type="Proteomes" id="UP000055048"/>
    </source>
</evidence>
<dbReference type="Proteomes" id="UP000055048">
    <property type="component" value="Unassembled WGS sequence"/>
</dbReference>
<reference evidence="1 2" key="1">
    <citation type="submission" date="2015-01" db="EMBL/GenBank/DDBJ databases">
        <title>Evolution of Trichinella species and genotypes.</title>
        <authorList>
            <person name="Korhonen P.K."/>
            <person name="Edoardo P."/>
            <person name="Giuseppe L.R."/>
            <person name="Gasser R.B."/>
        </authorList>
    </citation>
    <scope>NUCLEOTIDE SEQUENCE [LARGE SCALE GENOMIC DNA]</scope>
    <source>
        <strain evidence="1">ISS417</strain>
    </source>
</reference>
<sequence length="132" mass="14651">MEALKRRSSSWAKMDATIHSSLLVANNCMAQSHLRFALRLSQSTSVMLDGFLHGRIKCILMNKEFNNFISTDIRMQSSLQASTLPRIVGLELNHPIPNPPPPPQLQGNCKNISLINEPSCKARQNATAAPDR</sequence>
<keyword evidence="2" id="KW-1185">Reference proteome</keyword>
<evidence type="ECO:0000313" key="1">
    <source>
        <dbReference type="EMBL" id="KRX37202.1"/>
    </source>
</evidence>
<organism evidence="1 2">
    <name type="scientific">Trichinella murrelli</name>
    <dbReference type="NCBI Taxonomy" id="144512"/>
    <lineage>
        <taxon>Eukaryota</taxon>
        <taxon>Metazoa</taxon>
        <taxon>Ecdysozoa</taxon>
        <taxon>Nematoda</taxon>
        <taxon>Enoplea</taxon>
        <taxon>Dorylaimia</taxon>
        <taxon>Trichinellida</taxon>
        <taxon>Trichinellidae</taxon>
        <taxon>Trichinella</taxon>
    </lineage>
</organism>
<name>A0A0V0TDU6_9BILA</name>